<dbReference type="GO" id="GO:2000220">
    <property type="term" value="P:regulation of pseudohyphal growth"/>
    <property type="evidence" value="ECO:0007669"/>
    <property type="project" value="TreeGrafter"/>
</dbReference>
<proteinExistence type="inferred from homology"/>
<sequence length="600" mass="65465">MSSVDHKRILKPLKGSKEAGTTDQIAPQIPDDEKLSTTEIKEVVKSLDLIHDLKFFLLTAPVNWHENQVIRRYYLNKEEGFVSCVYWNSLYFITGTDIVRSVAYKMEFFGRKIVDRKKLEEGIFSDLRALKCGVSAVLESPKSQFLKFLHRNQCLRTQKKQKVFFWFSVPHDRLFKDALARDLERELAGIPSATVASTKLASSFHYDHTIPLVSQLQSHILAQTGKDFSYILSEDTVESSAAAKANSAPDPSTEQEGTLEAPSIPSFENRSESSASSDSGFPLDYLGDDPFLFNVDGVGSVAECEILGSASNQDFTYTQNPSSAFLPDQPSLWLVSPTGVQLSEDLLLDQATPVVPVFNGGRTPLTATTPRSVWMTTASTAASMASPGFTMFTNVASAEVKVEDENKVKDSNQHAQPSQPSHVYSFLPGASSLAGTGLSSTGMRSTTANVDEVQPQVLTVPTVSTVPALSGVPGAPSGSGVVPLVPTNNGSAISASLQGQFFSPMISNGAEPNMYYYYGCSPCYADFTVLPFSRPISGIKSAFDKADKQKVKSTVNTHSTETGRVGKQKKKNLLNPSLRHLGLELEEREEKGNERKNVKL</sequence>
<dbReference type="STRING" id="13370.A0A448YJG1"/>
<dbReference type="OrthoDB" id="1095242at2759"/>
<comment type="similarity">
    <text evidence="5">Belongs to the STE12 transcription factor family.</text>
</comment>
<evidence type="ECO:0000256" key="2">
    <source>
        <dbReference type="ARBA" id="ARBA00023015"/>
    </source>
</evidence>
<dbReference type="InterPro" id="IPR003120">
    <property type="entry name" value="Ste12"/>
</dbReference>
<dbReference type="GO" id="GO:0005634">
    <property type="term" value="C:nucleus"/>
    <property type="evidence" value="ECO:0007669"/>
    <property type="project" value="UniProtKB-SubCell"/>
</dbReference>
<dbReference type="AlphaFoldDB" id="A0A448YJG1"/>
<gene>
    <name evidence="7" type="ORF">BRENAR_LOCUS1766</name>
</gene>
<dbReference type="GO" id="GO:1990526">
    <property type="term" value="C:Ste12p-Dig1p-Dig2p complex"/>
    <property type="evidence" value="ECO:0007669"/>
    <property type="project" value="TreeGrafter"/>
</dbReference>
<dbReference type="InterPro" id="IPR052127">
    <property type="entry name" value="STE12_transcription_factor"/>
</dbReference>
<evidence type="ECO:0000256" key="6">
    <source>
        <dbReference type="SAM" id="MobiDB-lite"/>
    </source>
</evidence>
<feature type="region of interest" description="Disordered" evidence="6">
    <location>
        <begin position="241"/>
        <end position="279"/>
    </location>
</feature>
<feature type="compositionally biased region" description="Polar residues" evidence="6">
    <location>
        <begin position="552"/>
        <end position="562"/>
    </location>
</feature>
<dbReference type="GO" id="GO:0003700">
    <property type="term" value="F:DNA-binding transcription factor activity"/>
    <property type="evidence" value="ECO:0007669"/>
    <property type="project" value="InterPro"/>
</dbReference>
<dbReference type="PANTHER" id="PTHR47427:SF1">
    <property type="entry name" value="PROTEIN STE12"/>
    <property type="match status" value="1"/>
</dbReference>
<protein>
    <submittedName>
        <fullName evidence="7">DEKNAAC101938</fullName>
    </submittedName>
</protein>
<name>A0A448YJG1_BRENA</name>
<evidence type="ECO:0000256" key="3">
    <source>
        <dbReference type="ARBA" id="ARBA00023163"/>
    </source>
</evidence>
<feature type="compositionally biased region" description="Low complexity" evidence="6">
    <location>
        <begin position="266"/>
        <end position="279"/>
    </location>
</feature>
<organism evidence="7 8">
    <name type="scientific">Brettanomyces naardenensis</name>
    <name type="common">Yeast</name>
    <dbReference type="NCBI Taxonomy" id="13370"/>
    <lineage>
        <taxon>Eukaryota</taxon>
        <taxon>Fungi</taxon>
        <taxon>Dikarya</taxon>
        <taxon>Ascomycota</taxon>
        <taxon>Saccharomycotina</taxon>
        <taxon>Pichiomycetes</taxon>
        <taxon>Pichiales</taxon>
        <taxon>Pichiaceae</taxon>
        <taxon>Brettanomyces</taxon>
    </lineage>
</organism>
<dbReference type="Pfam" id="PF02200">
    <property type="entry name" value="STE"/>
    <property type="match status" value="1"/>
</dbReference>
<dbReference type="PANTHER" id="PTHR47427">
    <property type="entry name" value="PROTEIN STE12"/>
    <property type="match status" value="1"/>
</dbReference>
<evidence type="ECO:0000313" key="8">
    <source>
        <dbReference type="Proteomes" id="UP000290900"/>
    </source>
</evidence>
<keyword evidence="8" id="KW-1185">Reference proteome</keyword>
<dbReference type="EMBL" id="CAACVR010000009">
    <property type="protein sequence ID" value="VEU21031.1"/>
    <property type="molecule type" value="Genomic_DNA"/>
</dbReference>
<dbReference type="InParanoid" id="A0A448YJG1"/>
<reference evidence="7 8" key="1">
    <citation type="submission" date="2018-12" db="EMBL/GenBank/DDBJ databases">
        <authorList>
            <person name="Tiukova I."/>
            <person name="Dainat J."/>
        </authorList>
    </citation>
    <scope>NUCLEOTIDE SEQUENCE [LARGE SCALE GENOMIC DNA]</scope>
</reference>
<evidence type="ECO:0000256" key="1">
    <source>
        <dbReference type="ARBA" id="ARBA00004123"/>
    </source>
</evidence>
<comment type="subcellular location">
    <subcellularLocation>
        <location evidence="1">Nucleus</location>
    </subcellularLocation>
</comment>
<dbReference type="SMART" id="SM00424">
    <property type="entry name" value="STE"/>
    <property type="match status" value="1"/>
</dbReference>
<evidence type="ECO:0000313" key="7">
    <source>
        <dbReference type="EMBL" id="VEU21031.1"/>
    </source>
</evidence>
<dbReference type="GO" id="GO:1990527">
    <property type="term" value="C:Tec1p-Ste12p-Dig1p complex"/>
    <property type="evidence" value="ECO:0007669"/>
    <property type="project" value="TreeGrafter"/>
</dbReference>
<keyword evidence="2" id="KW-0805">Transcription regulation</keyword>
<evidence type="ECO:0000256" key="5">
    <source>
        <dbReference type="ARBA" id="ARBA00024345"/>
    </source>
</evidence>
<keyword evidence="4" id="KW-0539">Nucleus</keyword>
<keyword evidence="3" id="KW-0804">Transcription</keyword>
<feature type="region of interest" description="Disordered" evidence="6">
    <location>
        <begin position="552"/>
        <end position="579"/>
    </location>
</feature>
<dbReference type="Proteomes" id="UP000290900">
    <property type="component" value="Unassembled WGS sequence"/>
</dbReference>
<accession>A0A448YJG1</accession>
<evidence type="ECO:0000256" key="4">
    <source>
        <dbReference type="ARBA" id="ARBA00023242"/>
    </source>
</evidence>